<reference evidence="1" key="1">
    <citation type="submission" date="2024-02" db="EMBL/GenBank/DDBJ databases">
        <authorList>
            <consortium name="ELIXIR-Norway"/>
            <consortium name="Elixir Norway"/>
        </authorList>
    </citation>
    <scope>NUCLEOTIDE SEQUENCE</scope>
</reference>
<accession>A0ABP0UTE4</accession>
<dbReference type="EMBL" id="OZ019898">
    <property type="protein sequence ID" value="CAK9229128.1"/>
    <property type="molecule type" value="Genomic_DNA"/>
</dbReference>
<dbReference type="PANTHER" id="PTHR36397:SF1">
    <property type="entry name" value="OS04G0482900 PROTEIN"/>
    <property type="match status" value="1"/>
</dbReference>
<keyword evidence="2" id="KW-1185">Reference proteome</keyword>
<name>A0ABP0UTE4_9BRYO</name>
<proteinExistence type="predicted"/>
<dbReference type="PANTHER" id="PTHR36397">
    <property type="entry name" value="OSJNBA0081L15.1 PROTEIN"/>
    <property type="match status" value="1"/>
</dbReference>
<sequence>MAGELICSAHSSNLVLGSSTSATVFEQTRHSRGRILAQPKPVEVICKKRERGERESPLLYHVTVVSPPPRHLGIHSLPPNTQCGETVEVKGELYVVSGVTYQYQLRRGKYEPRQKRLDVQSTGRYFLNLYLDNLLETS</sequence>
<protein>
    <submittedName>
        <fullName evidence="1">Uncharacterized protein</fullName>
    </submittedName>
</protein>
<gene>
    <name evidence="1" type="ORF">CSSPTR1EN2_LOCUS19578</name>
</gene>
<evidence type="ECO:0000313" key="2">
    <source>
        <dbReference type="Proteomes" id="UP001497512"/>
    </source>
</evidence>
<dbReference type="Proteomes" id="UP001497512">
    <property type="component" value="Chromosome 6"/>
</dbReference>
<evidence type="ECO:0000313" key="1">
    <source>
        <dbReference type="EMBL" id="CAK9229128.1"/>
    </source>
</evidence>
<organism evidence="1 2">
    <name type="scientific">Sphagnum troendelagicum</name>
    <dbReference type="NCBI Taxonomy" id="128251"/>
    <lineage>
        <taxon>Eukaryota</taxon>
        <taxon>Viridiplantae</taxon>
        <taxon>Streptophyta</taxon>
        <taxon>Embryophyta</taxon>
        <taxon>Bryophyta</taxon>
        <taxon>Sphagnophytina</taxon>
        <taxon>Sphagnopsida</taxon>
        <taxon>Sphagnales</taxon>
        <taxon>Sphagnaceae</taxon>
        <taxon>Sphagnum</taxon>
    </lineage>
</organism>